<feature type="region of interest" description="Disordered" evidence="1">
    <location>
        <begin position="628"/>
        <end position="668"/>
    </location>
</feature>
<sequence length="680" mass="74845">MTLRTTKCAVDEEDDWEIISPTDWWHTSVDAARWSFAPRQHAVESLAPRPQFHGSLFYEKISVDSRSRSSSKEHRNTDDDDTLNVELDGVKGSMDALSVYERHVGFHLDIQIIRLVSHGVIDLKVAVDEKDLLLQKKVWDELLEDLMNGPAFDNQADSDECLESSFIGEDLLRSTSTISSIGTSFSEGSIDSIGMPSTPKPKSSFGDVEIKDLSPAGSVNGGLDYNLSPRRSLNATASSFIPTFTPQMKDEPLQFPSLDSSSPLASFANFTFPTLNAPSETKRDDQVCHPTTQSVGLLPPFLQEPSSQRNRYRKSRTREIVDRLRSQGSPVDVVSPKFASHSPSPINDHSNVVTPRLSVSEDGSRLSTPSFEEEDAWIDLTAPTVTSSSSPTQKARRTRELFLALTRRRTDSLSSENVKDMMTASESSALSSQSSSQNISSESSPLQHSPPSLVASTEGWIEAFAPLEPQKQPKQTSNSSRDSSQHSRKKSTNHMSRASTSSSNSYSQHSHHLHSHGVSSSSSLSQHHPHQHHQHPHHHYRHHPHASTSSTFSATSPYLPHQQHTHHHSMLSAPASSTMPYFFSAYPAVAMPVPFTAFMHMPAANAAYRIPGSVQPMHVAPHHPMYGAPGGPGQQPTPMRGSMPQASAKQSLNSTTPSSTTNMTMNMTPDIYKGKHSPLW</sequence>
<feature type="region of interest" description="Disordered" evidence="1">
    <location>
        <begin position="278"/>
        <end position="371"/>
    </location>
</feature>
<dbReference type="STRING" id="686832.A0A0C2XRS3"/>
<dbReference type="AlphaFoldDB" id="A0A0C2XRS3"/>
<feature type="compositionally biased region" description="Low complexity" evidence="1">
    <location>
        <begin position="516"/>
        <end position="526"/>
    </location>
</feature>
<feature type="compositionally biased region" description="Polar residues" evidence="1">
    <location>
        <begin position="341"/>
        <end position="353"/>
    </location>
</feature>
<dbReference type="Proteomes" id="UP000053424">
    <property type="component" value="Unassembled WGS sequence"/>
</dbReference>
<feature type="compositionally biased region" description="Low complexity" evidence="1">
    <location>
        <begin position="493"/>
        <end position="508"/>
    </location>
</feature>
<feature type="compositionally biased region" description="Low complexity" evidence="1">
    <location>
        <begin position="546"/>
        <end position="557"/>
    </location>
</feature>
<evidence type="ECO:0000313" key="2">
    <source>
        <dbReference type="EMBL" id="KIM40413.1"/>
    </source>
</evidence>
<reference evidence="2 3" key="1">
    <citation type="submission" date="2014-04" db="EMBL/GenBank/DDBJ databases">
        <authorList>
            <consortium name="DOE Joint Genome Institute"/>
            <person name="Kuo A."/>
            <person name="Gay G."/>
            <person name="Dore J."/>
            <person name="Kohler A."/>
            <person name="Nagy L.G."/>
            <person name="Floudas D."/>
            <person name="Copeland A."/>
            <person name="Barry K.W."/>
            <person name="Cichocki N."/>
            <person name="Veneault-Fourrey C."/>
            <person name="LaButti K."/>
            <person name="Lindquist E.A."/>
            <person name="Lipzen A."/>
            <person name="Lundell T."/>
            <person name="Morin E."/>
            <person name="Murat C."/>
            <person name="Sun H."/>
            <person name="Tunlid A."/>
            <person name="Henrissat B."/>
            <person name="Grigoriev I.V."/>
            <person name="Hibbett D.S."/>
            <person name="Martin F."/>
            <person name="Nordberg H.P."/>
            <person name="Cantor M.N."/>
            <person name="Hua S.X."/>
        </authorList>
    </citation>
    <scope>NUCLEOTIDE SEQUENCE [LARGE SCALE GENOMIC DNA]</scope>
    <source>
        <strain evidence="3">h7</strain>
    </source>
</reference>
<gene>
    <name evidence="2" type="ORF">M413DRAFT_179108</name>
</gene>
<feature type="compositionally biased region" description="Low complexity" evidence="1">
    <location>
        <begin position="424"/>
        <end position="444"/>
    </location>
</feature>
<reference evidence="3" key="2">
    <citation type="submission" date="2015-01" db="EMBL/GenBank/DDBJ databases">
        <title>Evolutionary Origins and Diversification of the Mycorrhizal Mutualists.</title>
        <authorList>
            <consortium name="DOE Joint Genome Institute"/>
            <consortium name="Mycorrhizal Genomics Consortium"/>
            <person name="Kohler A."/>
            <person name="Kuo A."/>
            <person name="Nagy L.G."/>
            <person name="Floudas D."/>
            <person name="Copeland A."/>
            <person name="Barry K.W."/>
            <person name="Cichocki N."/>
            <person name="Veneault-Fourrey C."/>
            <person name="LaButti K."/>
            <person name="Lindquist E.A."/>
            <person name="Lipzen A."/>
            <person name="Lundell T."/>
            <person name="Morin E."/>
            <person name="Murat C."/>
            <person name="Riley R."/>
            <person name="Ohm R."/>
            <person name="Sun H."/>
            <person name="Tunlid A."/>
            <person name="Henrissat B."/>
            <person name="Grigoriev I.V."/>
            <person name="Hibbett D.S."/>
            <person name="Martin F."/>
        </authorList>
    </citation>
    <scope>NUCLEOTIDE SEQUENCE [LARGE SCALE GENOMIC DNA]</scope>
    <source>
        <strain evidence="3">h7</strain>
    </source>
</reference>
<feature type="compositionally biased region" description="Low complexity" evidence="1">
    <location>
        <begin position="653"/>
        <end position="668"/>
    </location>
</feature>
<feature type="region of interest" description="Disordered" evidence="1">
    <location>
        <begin position="410"/>
        <end position="453"/>
    </location>
</feature>
<dbReference type="EMBL" id="KN831783">
    <property type="protein sequence ID" value="KIM40413.1"/>
    <property type="molecule type" value="Genomic_DNA"/>
</dbReference>
<protein>
    <submittedName>
        <fullName evidence="2">Uncharacterized protein</fullName>
    </submittedName>
</protein>
<organism evidence="2 3">
    <name type="scientific">Hebeloma cylindrosporum</name>
    <dbReference type="NCBI Taxonomy" id="76867"/>
    <lineage>
        <taxon>Eukaryota</taxon>
        <taxon>Fungi</taxon>
        <taxon>Dikarya</taxon>
        <taxon>Basidiomycota</taxon>
        <taxon>Agaricomycotina</taxon>
        <taxon>Agaricomycetes</taxon>
        <taxon>Agaricomycetidae</taxon>
        <taxon>Agaricales</taxon>
        <taxon>Agaricineae</taxon>
        <taxon>Hymenogastraceae</taxon>
        <taxon>Hebeloma</taxon>
    </lineage>
</organism>
<name>A0A0C2XRS3_HEBCY</name>
<accession>A0A0C2XRS3</accession>
<evidence type="ECO:0000313" key="3">
    <source>
        <dbReference type="Proteomes" id="UP000053424"/>
    </source>
</evidence>
<dbReference type="HOGENOM" id="CLU_408279_0_0_1"/>
<feature type="region of interest" description="Disordered" evidence="1">
    <location>
        <begin position="466"/>
        <end position="571"/>
    </location>
</feature>
<feature type="compositionally biased region" description="Basic residues" evidence="1">
    <location>
        <begin position="527"/>
        <end position="545"/>
    </location>
</feature>
<evidence type="ECO:0000256" key="1">
    <source>
        <dbReference type="SAM" id="MobiDB-lite"/>
    </source>
</evidence>
<dbReference type="OrthoDB" id="2943086at2759"/>
<keyword evidence="3" id="KW-1185">Reference proteome</keyword>
<proteinExistence type="predicted"/>